<accession>A0AAN8NRB9</accession>
<name>A0AAN8NRB9_POLSC</name>
<feature type="region of interest" description="Disordered" evidence="1">
    <location>
        <begin position="15"/>
        <end position="48"/>
    </location>
</feature>
<sequence length="118" mass="13199">MTHLLGVRLGSDVEADKRNTGDAGATEKKPFVSEDEKEGATGLNDPDRFPFGDGFPTFLTSLKAESFILKMAKFPTERSLFNYLRLTSAPNWKFIFWNSGNGQRPSSNFHRTPLLTVN</sequence>
<comment type="caution">
    <text evidence="2">The sequence shown here is derived from an EMBL/GenBank/DDBJ whole genome shotgun (WGS) entry which is preliminary data.</text>
</comment>
<protein>
    <submittedName>
        <fullName evidence="2">Uncharacterized protein</fullName>
    </submittedName>
</protein>
<evidence type="ECO:0000313" key="3">
    <source>
        <dbReference type="Proteomes" id="UP001372834"/>
    </source>
</evidence>
<dbReference type="AlphaFoldDB" id="A0AAN8NRB9"/>
<dbReference type="EMBL" id="JAWJWE010000037">
    <property type="protein sequence ID" value="KAK6625757.1"/>
    <property type="molecule type" value="Genomic_DNA"/>
</dbReference>
<feature type="compositionally biased region" description="Basic and acidic residues" evidence="1">
    <location>
        <begin position="15"/>
        <end position="34"/>
    </location>
</feature>
<gene>
    <name evidence="2" type="ORF">RUM43_006056</name>
</gene>
<organism evidence="2 3">
    <name type="scientific">Polyplax serrata</name>
    <name type="common">Common mouse louse</name>
    <dbReference type="NCBI Taxonomy" id="468196"/>
    <lineage>
        <taxon>Eukaryota</taxon>
        <taxon>Metazoa</taxon>
        <taxon>Ecdysozoa</taxon>
        <taxon>Arthropoda</taxon>
        <taxon>Hexapoda</taxon>
        <taxon>Insecta</taxon>
        <taxon>Pterygota</taxon>
        <taxon>Neoptera</taxon>
        <taxon>Paraneoptera</taxon>
        <taxon>Psocodea</taxon>
        <taxon>Troctomorpha</taxon>
        <taxon>Phthiraptera</taxon>
        <taxon>Anoplura</taxon>
        <taxon>Polyplacidae</taxon>
        <taxon>Polyplax</taxon>
    </lineage>
</organism>
<reference evidence="2 3" key="1">
    <citation type="submission" date="2023-10" db="EMBL/GenBank/DDBJ databases">
        <title>Genomes of two closely related lineages of the louse Polyplax serrata with different host specificities.</title>
        <authorList>
            <person name="Martinu J."/>
            <person name="Tarabai H."/>
            <person name="Stefka J."/>
            <person name="Hypsa V."/>
        </authorList>
    </citation>
    <scope>NUCLEOTIDE SEQUENCE [LARGE SCALE GENOMIC DNA]</scope>
    <source>
        <strain evidence="2">HR10_N</strain>
    </source>
</reference>
<proteinExistence type="predicted"/>
<evidence type="ECO:0000313" key="2">
    <source>
        <dbReference type="EMBL" id="KAK6625757.1"/>
    </source>
</evidence>
<dbReference type="Proteomes" id="UP001372834">
    <property type="component" value="Unassembled WGS sequence"/>
</dbReference>
<evidence type="ECO:0000256" key="1">
    <source>
        <dbReference type="SAM" id="MobiDB-lite"/>
    </source>
</evidence>